<dbReference type="InterPro" id="IPR056541">
    <property type="entry name" value="Ig-like_POM152"/>
</dbReference>
<proteinExistence type="predicted"/>
<dbReference type="GO" id="GO:0006606">
    <property type="term" value="P:protein import into nucleus"/>
    <property type="evidence" value="ECO:0007669"/>
    <property type="project" value="TreeGrafter"/>
</dbReference>
<dbReference type="InterPro" id="IPR056543">
    <property type="entry name" value="Ig-like_POM152_9th"/>
</dbReference>
<feature type="domain" description="Nucleoporin POM152 N-terminal transmembrane" evidence="3">
    <location>
        <begin position="23"/>
        <end position="116"/>
    </location>
</feature>
<gene>
    <name evidence="7" type="ORF">MKK02DRAFT_41007</name>
</gene>
<evidence type="ECO:0000259" key="4">
    <source>
        <dbReference type="Pfam" id="PF24312"/>
    </source>
</evidence>
<dbReference type="AlphaFoldDB" id="A0AA38LQ06"/>
<keyword evidence="8" id="KW-1185">Reference proteome</keyword>
<evidence type="ECO:0000256" key="1">
    <source>
        <dbReference type="SAM" id="Phobius"/>
    </source>
</evidence>
<feature type="transmembrane region" description="Helical" evidence="1">
    <location>
        <begin position="28"/>
        <end position="50"/>
    </location>
</feature>
<comment type="caution">
    <text evidence="7">The sequence shown here is derived from an EMBL/GenBank/DDBJ whole genome shotgun (WGS) entry which is preliminary data.</text>
</comment>
<dbReference type="GeneID" id="77730580"/>
<feature type="domain" description="Nucleoporin POM152 first Ig-like" evidence="5">
    <location>
        <begin position="170"/>
        <end position="324"/>
    </location>
</feature>
<dbReference type="GO" id="GO:0070762">
    <property type="term" value="C:nuclear pore transmembrane ring"/>
    <property type="evidence" value="ECO:0007669"/>
    <property type="project" value="TreeGrafter"/>
</dbReference>
<dbReference type="Pfam" id="PF24312">
    <property type="entry name" value="Ig-like_POM152"/>
    <property type="match status" value="2"/>
</dbReference>
<dbReference type="EMBL" id="JAKWFO010000014">
    <property type="protein sequence ID" value="KAI9632697.1"/>
    <property type="molecule type" value="Genomic_DNA"/>
</dbReference>
<evidence type="ECO:0000259" key="5">
    <source>
        <dbReference type="Pfam" id="PF24519"/>
    </source>
</evidence>
<accession>A0AA38LQ06</accession>
<dbReference type="GO" id="GO:0017056">
    <property type="term" value="F:structural constituent of nuclear pore"/>
    <property type="evidence" value="ECO:0007669"/>
    <property type="project" value="InterPro"/>
</dbReference>
<evidence type="ECO:0008006" key="9">
    <source>
        <dbReference type="Google" id="ProtNLM"/>
    </source>
</evidence>
<feature type="domain" description="Nucleoporin POM152 Ig-like" evidence="4">
    <location>
        <begin position="468"/>
        <end position="557"/>
    </location>
</feature>
<protein>
    <recommendedName>
        <fullName evidence="9">Nucleoporin Pom152</fullName>
    </recommendedName>
</protein>
<keyword evidence="1" id="KW-0472">Membrane</keyword>
<evidence type="ECO:0000259" key="6">
    <source>
        <dbReference type="Pfam" id="PF24527"/>
    </source>
</evidence>
<keyword evidence="1" id="KW-1133">Transmembrane helix</keyword>
<evidence type="ECO:0000313" key="7">
    <source>
        <dbReference type="EMBL" id="KAI9632697.1"/>
    </source>
</evidence>
<name>A0AA38LQ06_9TREE</name>
<evidence type="ECO:0000259" key="3">
    <source>
        <dbReference type="Pfam" id="PF24097"/>
    </source>
</evidence>
<dbReference type="RefSeq" id="XP_052942474.1">
    <property type="nucleotide sequence ID" value="XM_053091375.1"/>
</dbReference>
<dbReference type="Pfam" id="PF23664">
    <property type="entry name" value="Ig_Pom152"/>
    <property type="match status" value="2"/>
</dbReference>
<evidence type="ECO:0000313" key="8">
    <source>
        <dbReference type="Proteomes" id="UP001164286"/>
    </source>
</evidence>
<keyword evidence="1" id="KW-0812">Transmembrane</keyword>
<feature type="transmembrane region" description="Helical" evidence="1">
    <location>
        <begin position="99"/>
        <end position="117"/>
    </location>
</feature>
<feature type="domain" description="Nucleoporin POM152 ninth Ig-like" evidence="6">
    <location>
        <begin position="1071"/>
        <end position="1142"/>
    </location>
</feature>
<dbReference type="PANTHER" id="PTHR28206">
    <property type="entry name" value="NUCLEOPORIN POM152"/>
    <property type="match status" value="1"/>
</dbReference>
<dbReference type="Pfam" id="PF24519">
    <property type="entry name" value="Ig-like_Pom152_1"/>
    <property type="match status" value="1"/>
</dbReference>
<feature type="domain" description="Nucleoporin POM152 Ig-like" evidence="4">
    <location>
        <begin position="771"/>
        <end position="851"/>
    </location>
</feature>
<dbReference type="Pfam" id="PF24527">
    <property type="entry name" value="Ig-like_Pom152_9"/>
    <property type="match status" value="1"/>
</dbReference>
<dbReference type="InterPro" id="IPR056542">
    <property type="entry name" value="Ig-like_POM152_1st"/>
</dbReference>
<dbReference type="InterPro" id="IPR056544">
    <property type="entry name" value="Ig_POM152"/>
</dbReference>
<dbReference type="InterPro" id="IPR037701">
    <property type="entry name" value="Pom152"/>
</dbReference>
<dbReference type="InterPro" id="IPR056540">
    <property type="entry name" value="TMD_POM152"/>
</dbReference>
<dbReference type="Pfam" id="PF24097">
    <property type="entry name" value="TMD_POM152"/>
    <property type="match status" value="1"/>
</dbReference>
<dbReference type="PANTHER" id="PTHR28206:SF1">
    <property type="entry name" value="NUCLEOPORIN POM152"/>
    <property type="match status" value="1"/>
</dbReference>
<feature type="domain" description="Nucleoporin POM152 immunoglobulin-like" evidence="2">
    <location>
        <begin position="562"/>
        <end position="663"/>
    </location>
</feature>
<feature type="transmembrane region" description="Helical" evidence="1">
    <location>
        <begin position="70"/>
        <end position="87"/>
    </location>
</feature>
<organism evidence="7 8">
    <name type="scientific">Dioszegia hungarica</name>
    <dbReference type="NCBI Taxonomy" id="4972"/>
    <lineage>
        <taxon>Eukaryota</taxon>
        <taxon>Fungi</taxon>
        <taxon>Dikarya</taxon>
        <taxon>Basidiomycota</taxon>
        <taxon>Agaricomycotina</taxon>
        <taxon>Tremellomycetes</taxon>
        <taxon>Tremellales</taxon>
        <taxon>Bulleribasidiaceae</taxon>
        <taxon>Dioszegia</taxon>
    </lineage>
</organism>
<dbReference type="Proteomes" id="UP001164286">
    <property type="component" value="Unassembled WGS sequence"/>
</dbReference>
<evidence type="ECO:0000259" key="2">
    <source>
        <dbReference type="Pfam" id="PF23664"/>
    </source>
</evidence>
<dbReference type="GO" id="GO:0006999">
    <property type="term" value="P:nuclear pore organization"/>
    <property type="evidence" value="ECO:0007669"/>
    <property type="project" value="TreeGrafter"/>
</dbReference>
<reference evidence="7" key="1">
    <citation type="journal article" date="2022" name="G3 (Bethesda)">
        <title>High quality genome of the basidiomycete yeast Dioszegia hungarica PDD-24b-2 isolated from cloud water.</title>
        <authorList>
            <person name="Jarrige D."/>
            <person name="Haridas S."/>
            <person name="Bleykasten-Grosshans C."/>
            <person name="Joly M."/>
            <person name="Nadalig T."/>
            <person name="Sancelme M."/>
            <person name="Vuilleumier S."/>
            <person name="Grigoriev I.V."/>
            <person name="Amato P."/>
            <person name="Bringel F."/>
        </authorList>
    </citation>
    <scope>NUCLEOTIDE SEQUENCE</scope>
    <source>
        <strain evidence="7">PDD-24b-2</strain>
    </source>
</reference>
<sequence>MAAPRPASAGPLPPVIPTRWLQPHEQRFLFISAFGLLETIKIWDILAPYLIPSPEPTWSSTFRPSSLSTAAFWLFLEISIFSLISILRIPQLSPSTPRLAQLSLAAVAYNVLCWFVAEPASFWVSLNLFGPPSLGVSWYFAWWPLVRGLIWKNDGHISGVHKIRLLPFSTATLNPLSLTYCLPPDAQSPIYIPVVFNNSIPSEVSYYLRSLDTGHSKTLTVSGSSMKRSSLIPHKARLEITDNDEDDVSEPAPDPLSAMVLRSHGDPLELAKLPSIRPADSLAVVPKNLAGSENMLFIAVDRPGVISLRTVSDKRGDRFHVAPHREAVIIECPLGGDFVAEHEGKMVKKGDKRAAAETRCVGDEEVVKFQVRGVGSLRAGWRKKSKDGQEHGVIEGIEEDLMVDPLTAEDGAIVRRDKVAKTHTVPLRIKHDTPGTYTVSLTSVTDSHHNTHTPSGHSAEKVFTVVARPYAQFECAAPIQILQGGKVNLPFTADAKGGLPADVQMSYSYKLVDGSSGTEKIKVGKRQDSISVSEPGTYRLLDIGGQCAGSIREPATCTVVLVPPPSVEMGVTTLHECAMDVGVTAAFDFSGTPPFTIEYTEQRRGARAISRKQRFEAMHGEIVLLPEHEGSYTYSFNILSDKHYQRQQLDKPPIEQTVHPLASVDIVSSKRLKLFACSADSVDIQLEAKGRSPLRVTYLLSSTTSSRTENITREIPAGRSSITVPVPEALQAASGNTGKFSVGLVGLEDGNGCARRLNVPGLEVDVDRVKPTGRFAKSDKVVVVEGEVAKAGMRLTGTGPWTVAYARDGGEEKRVTVRDPNSQLSLDQEGVYRILRVNDAHCPGSILDADSTFEVAFKPRPEVHIQPATSLRQTGRDSQHKGLCAEEEDQVAIKFKGQAPFELTYRHTREGHTSRHTLKSAQETGILHLAPEPGAHRYDFTELRDSNYPSTPMSFSLSHEVHSRPSVSFVRSSSSPICLDSPLKGDAKIRLQGKAPFKLGLAVRKPASSVVATYNVNVAGQEWALDLPHTMKEVGRHEVVITSLVDQSGCEWAVGDEDVLSSVVEVVESARIVPVNQVEDLCVGDTLDFLLQGKAPWTIEYEWSGKKHKVTSSASRFSRSAERPGKFAVTSVALKDNQCKREISNLIRHVHPLPSVKIQEGVNHLREGDDPAVFSVHFTGSAPFSFTYTRSEVVSPGGKAKVVETQTITDVQDMEYTISSSLPGDYQVVSVSDRYCRYPPLKARRDK</sequence>
<feature type="domain" description="Nucleoporin POM152 immunoglobulin-like" evidence="2">
    <location>
        <begin position="885"/>
        <end position="962"/>
    </location>
</feature>